<evidence type="ECO:0000259" key="3">
    <source>
        <dbReference type="Pfam" id="PF13439"/>
    </source>
</evidence>
<evidence type="ECO:0000313" key="4">
    <source>
        <dbReference type="EMBL" id="ASJ05722.1"/>
    </source>
</evidence>
<dbReference type="PANTHER" id="PTHR46401:SF2">
    <property type="entry name" value="GLYCOSYLTRANSFERASE WBBK-RELATED"/>
    <property type="match status" value="1"/>
</dbReference>
<dbReference type="InterPro" id="IPR001296">
    <property type="entry name" value="Glyco_trans_1"/>
</dbReference>
<dbReference type="Proteomes" id="UP000250272">
    <property type="component" value="Chromosome"/>
</dbReference>
<reference evidence="4 5" key="1">
    <citation type="submission" date="2016-04" db="EMBL/GenBank/DDBJ databases">
        <title>Complete genome sequence of Thermococcus barossii type strain SHCK-94.</title>
        <authorList>
            <person name="Oger P.M."/>
        </authorList>
    </citation>
    <scope>NUCLEOTIDE SEQUENCE [LARGE SCALE GENOMIC DNA]</scope>
    <source>
        <strain evidence="4 5">SHCK-94</strain>
    </source>
</reference>
<evidence type="ECO:0008006" key="6">
    <source>
        <dbReference type="Google" id="ProtNLM"/>
    </source>
</evidence>
<feature type="domain" description="Glycosyl transferase family 1" evidence="2">
    <location>
        <begin position="186"/>
        <end position="340"/>
    </location>
</feature>
<evidence type="ECO:0000259" key="2">
    <source>
        <dbReference type="Pfam" id="PF00534"/>
    </source>
</evidence>
<dbReference type="GeneID" id="33327158"/>
<gene>
    <name evidence="4" type="ORF">A3L01_10230</name>
</gene>
<organism evidence="4 5">
    <name type="scientific">Thermococcus barossii</name>
    <dbReference type="NCBI Taxonomy" id="54077"/>
    <lineage>
        <taxon>Archaea</taxon>
        <taxon>Methanobacteriati</taxon>
        <taxon>Methanobacteriota</taxon>
        <taxon>Thermococci</taxon>
        <taxon>Thermococcales</taxon>
        <taxon>Thermococcaceae</taxon>
        <taxon>Thermococcus</taxon>
    </lineage>
</organism>
<dbReference type="OrthoDB" id="132546at2157"/>
<dbReference type="InterPro" id="IPR028098">
    <property type="entry name" value="Glyco_trans_4-like_N"/>
</dbReference>
<dbReference type="Gene3D" id="3.40.50.2000">
    <property type="entry name" value="Glycogen Phosphorylase B"/>
    <property type="match status" value="2"/>
</dbReference>
<protein>
    <recommendedName>
        <fullName evidence="6">Glycosyl transferase</fullName>
    </recommendedName>
</protein>
<dbReference type="KEGG" id="tbs:A3L01_10230"/>
<dbReference type="AlphaFoldDB" id="A0A2Z2MLS8"/>
<dbReference type="PANTHER" id="PTHR46401">
    <property type="entry name" value="GLYCOSYLTRANSFERASE WBBK-RELATED"/>
    <property type="match status" value="1"/>
</dbReference>
<dbReference type="SUPFAM" id="SSF53756">
    <property type="entry name" value="UDP-Glycosyltransferase/glycogen phosphorylase"/>
    <property type="match status" value="1"/>
</dbReference>
<name>A0A2Z2MLS8_9EURY</name>
<dbReference type="GO" id="GO:0016757">
    <property type="term" value="F:glycosyltransferase activity"/>
    <property type="evidence" value="ECO:0007669"/>
    <property type="project" value="InterPro"/>
</dbReference>
<proteinExistence type="predicted"/>
<dbReference type="CDD" id="cd03801">
    <property type="entry name" value="GT4_PimA-like"/>
    <property type="match status" value="1"/>
</dbReference>
<keyword evidence="1" id="KW-0808">Transferase</keyword>
<dbReference type="Pfam" id="PF00534">
    <property type="entry name" value="Glycos_transf_1"/>
    <property type="match status" value="1"/>
</dbReference>
<accession>A0A2Z2MLS8</accession>
<evidence type="ECO:0000256" key="1">
    <source>
        <dbReference type="ARBA" id="ARBA00022679"/>
    </source>
</evidence>
<evidence type="ECO:0000313" key="5">
    <source>
        <dbReference type="Proteomes" id="UP000250272"/>
    </source>
</evidence>
<sequence>MKVGMITHDFYPPIGGQGVEAFTLYQQFNKKNHPKIVVFSSRENSLDNHIKISTPSNNMLGPLLFSIYVSLELNKIINTHKLDVLQFYGGPGGVFLLKKPIIPTIYIANHTYAQQFRHFKKWKYKILMLIEKIGYIHATKIISISSTTKKSLIDDYGIPPEKITVIPVTVDLSKFHYKNVKRIPHSVLYVGRLDKRKGIPYLIQAIKYVLAEVPTVTLYIIGEGNLKKRLKELIKKKGLQKHAVLLGKIPTEELVEWYNKVDVFTLPSLFEGFGIVLLEAMACRTPVIGTNTQGIVDVIIPGKTGILVPPKNAIALGKAIEQLLTTPKLRKRLSHNAYKRLSKDFSLDALTNRIIQQIEQATTQGAKNSERSFSDS</sequence>
<dbReference type="Pfam" id="PF13439">
    <property type="entry name" value="Glyco_transf_4"/>
    <property type="match status" value="1"/>
</dbReference>
<dbReference type="EMBL" id="CP015101">
    <property type="protein sequence ID" value="ASJ05722.1"/>
    <property type="molecule type" value="Genomic_DNA"/>
</dbReference>
<feature type="domain" description="Glycosyltransferase subfamily 4-like N-terminal" evidence="3">
    <location>
        <begin position="14"/>
        <end position="173"/>
    </location>
</feature>
<keyword evidence="5" id="KW-1185">Reference proteome</keyword>
<dbReference type="RefSeq" id="WP_088865716.1">
    <property type="nucleotide sequence ID" value="NZ_CP015101.1"/>
</dbReference>